<proteinExistence type="inferred from homology"/>
<feature type="compositionally biased region" description="Basic and acidic residues" evidence="7">
    <location>
        <begin position="64"/>
        <end position="74"/>
    </location>
</feature>
<accession>A0A1V9XQK0</accession>
<keyword evidence="10" id="KW-1185">Reference proteome</keyword>
<dbReference type="InterPro" id="IPR027640">
    <property type="entry name" value="Kinesin-like_fam"/>
</dbReference>
<dbReference type="GO" id="GO:0003777">
    <property type="term" value="F:microtubule motor activity"/>
    <property type="evidence" value="ECO:0007669"/>
    <property type="project" value="InterPro"/>
</dbReference>
<evidence type="ECO:0000259" key="8">
    <source>
        <dbReference type="PROSITE" id="PS50067"/>
    </source>
</evidence>
<dbReference type="SUPFAM" id="SSF52540">
    <property type="entry name" value="P-loop containing nucleoside triphosphate hydrolases"/>
    <property type="match status" value="1"/>
</dbReference>
<evidence type="ECO:0000256" key="6">
    <source>
        <dbReference type="SAM" id="Coils"/>
    </source>
</evidence>
<feature type="domain" description="Kinesin motor" evidence="8">
    <location>
        <begin position="1"/>
        <end position="20"/>
    </location>
</feature>
<keyword evidence="4" id="KW-0206">Cytoskeleton</keyword>
<name>A0A1V9XQK0_9ACAR</name>
<sequence length="287" mass="33212">MYNYEETISTLRYANRAKNIQNNARINEDPKDALLKKFQKEIEDLKRRLAEAEADGESGGSGGEEDRAVVRGEEGTVPQSGSGNASHPSRSRSLELQEKLAYLQKRIIVGGENLLEKAEAQELLLEESQRELEARKQIEEALREALRIKQAERLDIEERYSDLREEAAGKSRKLKKVWSLLQQAKAEMTDMRRDHEREMESYFDSVRQLSQELKLNMLIIDTFIPEQYQQVIENNATWNEDIGEWQLKCVAYTANNLTKLEPPLGEPEEPLYNGEDIFYSYKAKIRK</sequence>
<comment type="caution">
    <text evidence="5">Lacks conserved residue(s) required for the propagation of feature annotation.</text>
</comment>
<feature type="coiled-coil region" evidence="6">
    <location>
        <begin position="111"/>
        <end position="212"/>
    </location>
</feature>
<reference evidence="9 10" key="1">
    <citation type="journal article" date="2017" name="Gigascience">
        <title>Draft genome of the honey bee ectoparasitic mite, Tropilaelaps mercedesae, is shaped by the parasitic life history.</title>
        <authorList>
            <person name="Dong X."/>
            <person name="Armstrong S.D."/>
            <person name="Xia D."/>
            <person name="Makepeace B.L."/>
            <person name="Darby A.C."/>
            <person name="Kadowaki T."/>
        </authorList>
    </citation>
    <scope>NUCLEOTIDE SEQUENCE [LARGE SCALE GENOMIC DNA]</scope>
    <source>
        <strain evidence="9">Wuxi-XJTLU</strain>
    </source>
</reference>
<dbReference type="GO" id="GO:0007018">
    <property type="term" value="P:microtubule-based movement"/>
    <property type="evidence" value="ECO:0007669"/>
    <property type="project" value="InterPro"/>
</dbReference>
<protein>
    <submittedName>
        <fullName evidence="9">Kinesin protein KIF3A-like</fullName>
    </submittedName>
</protein>
<comment type="caution">
    <text evidence="9">The sequence shown here is derived from an EMBL/GenBank/DDBJ whole genome shotgun (WGS) entry which is preliminary data.</text>
</comment>
<dbReference type="PROSITE" id="PS50067">
    <property type="entry name" value="KINESIN_MOTOR_2"/>
    <property type="match status" value="1"/>
</dbReference>
<keyword evidence="2" id="KW-0547">Nucleotide-binding</keyword>
<evidence type="ECO:0000256" key="1">
    <source>
        <dbReference type="ARBA" id="ARBA00004245"/>
    </source>
</evidence>
<dbReference type="InterPro" id="IPR001752">
    <property type="entry name" value="Kinesin_motor_dom"/>
</dbReference>
<comment type="subcellular location">
    <subcellularLocation>
        <location evidence="1">Cytoplasm</location>
        <location evidence="1">Cytoskeleton</location>
    </subcellularLocation>
</comment>
<evidence type="ECO:0000256" key="5">
    <source>
        <dbReference type="PROSITE-ProRule" id="PRU00283"/>
    </source>
</evidence>
<dbReference type="Proteomes" id="UP000192247">
    <property type="component" value="Unassembled WGS sequence"/>
</dbReference>
<comment type="similarity">
    <text evidence="5">Belongs to the TRAFAC class myosin-kinesin ATPase superfamily. Kinesin family.</text>
</comment>
<evidence type="ECO:0000313" key="9">
    <source>
        <dbReference type="EMBL" id="OQR75776.1"/>
    </source>
</evidence>
<gene>
    <name evidence="9" type="ORF">BIW11_08207</name>
</gene>
<dbReference type="PANTHER" id="PTHR47969">
    <property type="entry name" value="CHROMOSOME-ASSOCIATED KINESIN KIF4A-RELATED"/>
    <property type="match status" value="1"/>
</dbReference>
<feature type="region of interest" description="Disordered" evidence="7">
    <location>
        <begin position="48"/>
        <end position="93"/>
    </location>
</feature>
<dbReference type="InterPro" id="IPR036961">
    <property type="entry name" value="Kinesin_motor_dom_sf"/>
</dbReference>
<evidence type="ECO:0000313" key="10">
    <source>
        <dbReference type="Proteomes" id="UP000192247"/>
    </source>
</evidence>
<keyword evidence="6" id="KW-0175">Coiled coil</keyword>
<dbReference type="InParanoid" id="A0A1V9XQK0"/>
<dbReference type="GO" id="GO:0008017">
    <property type="term" value="F:microtubule binding"/>
    <property type="evidence" value="ECO:0007669"/>
    <property type="project" value="InterPro"/>
</dbReference>
<dbReference type="OrthoDB" id="3176171at2759"/>
<dbReference type="EMBL" id="MNPL01005807">
    <property type="protein sequence ID" value="OQR75776.1"/>
    <property type="molecule type" value="Genomic_DNA"/>
</dbReference>
<dbReference type="InterPro" id="IPR027417">
    <property type="entry name" value="P-loop_NTPase"/>
</dbReference>
<evidence type="ECO:0000256" key="7">
    <source>
        <dbReference type="SAM" id="MobiDB-lite"/>
    </source>
</evidence>
<keyword evidence="4" id="KW-0963">Cytoplasm</keyword>
<dbReference type="STRING" id="418985.A0A1V9XQK0"/>
<evidence type="ECO:0000256" key="4">
    <source>
        <dbReference type="ARBA" id="ARBA00023212"/>
    </source>
</evidence>
<dbReference type="GO" id="GO:0015630">
    <property type="term" value="C:microtubule cytoskeleton"/>
    <property type="evidence" value="ECO:0007669"/>
    <property type="project" value="UniProtKB-ARBA"/>
</dbReference>
<organism evidence="9 10">
    <name type="scientific">Tropilaelaps mercedesae</name>
    <dbReference type="NCBI Taxonomy" id="418985"/>
    <lineage>
        <taxon>Eukaryota</taxon>
        <taxon>Metazoa</taxon>
        <taxon>Ecdysozoa</taxon>
        <taxon>Arthropoda</taxon>
        <taxon>Chelicerata</taxon>
        <taxon>Arachnida</taxon>
        <taxon>Acari</taxon>
        <taxon>Parasitiformes</taxon>
        <taxon>Mesostigmata</taxon>
        <taxon>Gamasina</taxon>
        <taxon>Dermanyssoidea</taxon>
        <taxon>Laelapidae</taxon>
        <taxon>Tropilaelaps</taxon>
    </lineage>
</organism>
<keyword evidence="3" id="KW-0067">ATP-binding</keyword>
<dbReference type="GO" id="GO:0005524">
    <property type="term" value="F:ATP binding"/>
    <property type="evidence" value="ECO:0007669"/>
    <property type="project" value="UniProtKB-KW"/>
</dbReference>
<evidence type="ECO:0000256" key="3">
    <source>
        <dbReference type="ARBA" id="ARBA00022840"/>
    </source>
</evidence>
<evidence type="ECO:0000256" key="2">
    <source>
        <dbReference type="ARBA" id="ARBA00022741"/>
    </source>
</evidence>
<dbReference type="Gene3D" id="3.40.850.10">
    <property type="entry name" value="Kinesin motor domain"/>
    <property type="match status" value="1"/>
</dbReference>
<feature type="compositionally biased region" description="Polar residues" evidence="7">
    <location>
        <begin position="77"/>
        <end position="88"/>
    </location>
</feature>
<dbReference type="AlphaFoldDB" id="A0A1V9XQK0"/>